<organism evidence="2 3">
    <name type="scientific">Phytophthora lilii</name>
    <dbReference type="NCBI Taxonomy" id="2077276"/>
    <lineage>
        <taxon>Eukaryota</taxon>
        <taxon>Sar</taxon>
        <taxon>Stramenopiles</taxon>
        <taxon>Oomycota</taxon>
        <taxon>Peronosporomycetes</taxon>
        <taxon>Peronosporales</taxon>
        <taxon>Peronosporaceae</taxon>
        <taxon>Phytophthora</taxon>
    </lineage>
</organism>
<evidence type="ECO:0000256" key="1">
    <source>
        <dbReference type="SAM" id="Phobius"/>
    </source>
</evidence>
<keyword evidence="1" id="KW-0812">Transmembrane</keyword>
<feature type="transmembrane region" description="Helical" evidence="1">
    <location>
        <begin position="203"/>
        <end position="225"/>
    </location>
</feature>
<proteinExistence type="predicted"/>
<name>A0A9W6TID2_9STRA</name>
<keyword evidence="1" id="KW-0472">Membrane</keyword>
<sequence>MAVCSLEYNAQTVCPRIGKKASSKDGNSAIDADYGCHRSCTHDFGGHTAQDIFVVPCLRQHWLALYYLVEIALRAVKTRHVQHQLRRISVFCVVTVKNPGRKSSSRKKRTKLGLVRSASSLTPLSTRSEDLTTQKLLSLHAAEVYADMCAEYIAMGSSTAATVAFMNDGYFATIALQLGIDLVATSLEISRGVDFDAFNRDDVFLVLFMVGIATLNVHISSGVYLKAT</sequence>
<evidence type="ECO:0000313" key="3">
    <source>
        <dbReference type="Proteomes" id="UP001165083"/>
    </source>
</evidence>
<evidence type="ECO:0000313" key="2">
    <source>
        <dbReference type="EMBL" id="GMF14162.1"/>
    </source>
</evidence>
<dbReference type="OrthoDB" id="127161at2759"/>
<dbReference type="EMBL" id="BSXW01000185">
    <property type="protein sequence ID" value="GMF14162.1"/>
    <property type="molecule type" value="Genomic_DNA"/>
</dbReference>
<reference evidence="2" key="1">
    <citation type="submission" date="2023-04" db="EMBL/GenBank/DDBJ databases">
        <title>Phytophthora lilii NBRC 32176.</title>
        <authorList>
            <person name="Ichikawa N."/>
            <person name="Sato H."/>
            <person name="Tonouchi N."/>
        </authorList>
    </citation>
    <scope>NUCLEOTIDE SEQUENCE</scope>
    <source>
        <strain evidence="2">NBRC 32176</strain>
    </source>
</reference>
<keyword evidence="3" id="KW-1185">Reference proteome</keyword>
<gene>
    <name evidence="2" type="ORF">Plil01_000455700</name>
</gene>
<keyword evidence="1" id="KW-1133">Transmembrane helix</keyword>
<accession>A0A9W6TID2</accession>
<protein>
    <submittedName>
        <fullName evidence="2">Unnamed protein product</fullName>
    </submittedName>
</protein>
<dbReference type="Proteomes" id="UP001165083">
    <property type="component" value="Unassembled WGS sequence"/>
</dbReference>
<dbReference type="AlphaFoldDB" id="A0A9W6TID2"/>
<comment type="caution">
    <text evidence="2">The sequence shown here is derived from an EMBL/GenBank/DDBJ whole genome shotgun (WGS) entry which is preliminary data.</text>
</comment>